<proteinExistence type="predicted"/>
<evidence type="ECO:0000313" key="2">
    <source>
        <dbReference type="Proteomes" id="UP000077412"/>
    </source>
</evidence>
<name>A0A1B1Z3R9_9BACL</name>
<protein>
    <submittedName>
        <fullName evidence="1">Uncharacterized protein</fullName>
    </submittedName>
</protein>
<dbReference type="STRING" id="255247.ABE41_008545"/>
<sequence length="60" mass="6644">MVSFFTDLTLLALCVVGITALMGTISQVIAVKLFGGKKVSHFVDKSKSFQQNWSPVKRRN</sequence>
<dbReference type="Proteomes" id="UP000077412">
    <property type="component" value="Chromosome"/>
</dbReference>
<evidence type="ECO:0000313" key="1">
    <source>
        <dbReference type="EMBL" id="ANX12054.1"/>
    </source>
</evidence>
<accession>A0A1B1Z3R9</accession>
<dbReference type="RefSeq" id="WP_066288815.1">
    <property type="nucleotide sequence ID" value="NZ_CP016761.1"/>
</dbReference>
<dbReference type="AlphaFoldDB" id="A0A1B1Z3R9"/>
<dbReference type="OrthoDB" id="2888596at2"/>
<keyword evidence="2" id="KW-1185">Reference proteome</keyword>
<dbReference type="KEGG" id="far:ABE41_008545"/>
<dbReference type="EMBL" id="CP016761">
    <property type="protein sequence ID" value="ANX12054.1"/>
    <property type="molecule type" value="Genomic_DNA"/>
</dbReference>
<organism evidence="1 2">
    <name type="scientific">Fictibacillus arsenicus</name>
    <dbReference type="NCBI Taxonomy" id="255247"/>
    <lineage>
        <taxon>Bacteria</taxon>
        <taxon>Bacillati</taxon>
        <taxon>Bacillota</taxon>
        <taxon>Bacilli</taxon>
        <taxon>Bacillales</taxon>
        <taxon>Fictibacillaceae</taxon>
        <taxon>Fictibacillus</taxon>
    </lineage>
</organism>
<reference evidence="1 2" key="1">
    <citation type="submission" date="2016-08" db="EMBL/GenBank/DDBJ databases">
        <title>Complete genome sequence of Fictibacillus arsenicus G25-54, a strain with toxicity to nematodes and a potential arsenic-resistance activity.</title>
        <authorList>
            <person name="Zheng Z."/>
        </authorList>
    </citation>
    <scope>NUCLEOTIDE SEQUENCE [LARGE SCALE GENOMIC DNA]</scope>
    <source>
        <strain evidence="1 2">G25-54</strain>
    </source>
</reference>
<gene>
    <name evidence="1" type="ORF">ABE41_008545</name>
</gene>